<evidence type="ECO:0000256" key="1">
    <source>
        <dbReference type="SAM" id="Phobius"/>
    </source>
</evidence>
<dbReference type="KEGG" id="pfer:IRI77_18675"/>
<sequence>MTTRWWMLFLKWMARVAGVVVAGGFLFLVGAEIFSPHSGAPTQWREWLGIGLITIACLAPLLAWKWEMEAAVLSLAALAAWVVIVQVRLDRGGKVVAVMAVPACLFLLDWAVKKTLQKPMQTN</sequence>
<organism evidence="3 4">
    <name type="scientific">Paludibaculum fermentans</name>
    <dbReference type="NCBI Taxonomy" id="1473598"/>
    <lineage>
        <taxon>Bacteria</taxon>
        <taxon>Pseudomonadati</taxon>
        <taxon>Acidobacteriota</taxon>
        <taxon>Terriglobia</taxon>
        <taxon>Bryobacterales</taxon>
        <taxon>Bryobacteraceae</taxon>
        <taxon>Paludibaculum</taxon>
    </lineage>
</organism>
<dbReference type="Proteomes" id="UP000593892">
    <property type="component" value="Chromosome"/>
</dbReference>
<dbReference type="EMBL" id="CP063849">
    <property type="protein sequence ID" value="QOY84889.1"/>
    <property type="molecule type" value="Genomic_DNA"/>
</dbReference>
<evidence type="ECO:0000259" key="2">
    <source>
        <dbReference type="Pfam" id="PF24709"/>
    </source>
</evidence>
<gene>
    <name evidence="3" type="ORF">IRI77_18675</name>
</gene>
<reference evidence="3 4" key="1">
    <citation type="submission" date="2020-10" db="EMBL/GenBank/DDBJ databases">
        <title>Complete genome sequence of Paludibaculum fermentans P105T, a facultatively anaerobic acidobacterium capable of dissimilatory Fe(III) reduction.</title>
        <authorList>
            <person name="Dedysh S.N."/>
            <person name="Beletsky A.V."/>
            <person name="Kulichevskaya I.S."/>
            <person name="Mardanov A.V."/>
            <person name="Ravin N.V."/>
        </authorList>
    </citation>
    <scope>NUCLEOTIDE SEQUENCE [LARGE SCALE GENOMIC DNA]</scope>
    <source>
        <strain evidence="3 4">P105</strain>
    </source>
</reference>
<dbReference type="Pfam" id="PF24709">
    <property type="entry name" value="DUF7670"/>
    <property type="match status" value="1"/>
</dbReference>
<dbReference type="RefSeq" id="WP_194446559.1">
    <property type="nucleotide sequence ID" value="NZ_CP063849.1"/>
</dbReference>
<dbReference type="AlphaFoldDB" id="A0A7S7NJV0"/>
<proteinExistence type="predicted"/>
<keyword evidence="1" id="KW-1133">Transmembrane helix</keyword>
<feature type="transmembrane region" description="Helical" evidence="1">
    <location>
        <begin position="47"/>
        <end position="64"/>
    </location>
</feature>
<name>A0A7S7NJV0_PALFE</name>
<keyword evidence="4" id="KW-1185">Reference proteome</keyword>
<feature type="transmembrane region" description="Helical" evidence="1">
    <location>
        <begin position="71"/>
        <end position="89"/>
    </location>
</feature>
<dbReference type="InterPro" id="IPR056087">
    <property type="entry name" value="DUF7670"/>
</dbReference>
<keyword evidence="1" id="KW-0472">Membrane</keyword>
<feature type="domain" description="DUF7670" evidence="2">
    <location>
        <begin position="9"/>
        <end position="117"/>
    </location>
</feature>
<evidence type="ECO:0000313" key="3">
    <source>
        <dbReference type="EMBL" id="QOY84889.1"/>
    </source>
</evidence>
<feature type="transmembrane region" description="Helical" evidence="1">
    <location>
        <begin position="95"/>
        <end position="112"/>
    </location>
</feature>
<keyword evidence="1" id="KW-0812">Transmembrane</keyword>
<protein>
    <recommendedName>
        <fullName evidence="2">DUF7670 domain-containing protein</fullName>
    </recommendedName>
</protein>
<accession>A0A7S7NJV0</accession>
<evidence type="ECO:0000313" key="4">
    <source>
        <dbReference type="Proteomes" id="UP000593892"/>
    </source>
</evidence>